<proteinExistence type="predicted"/>
<name>A0ABU1AP28_9BACT</name>
<organism evidence="1 2">
    <name type="scientific">Thalassobacterium sedimentorum</name>
    <dbReference type="NCBI Taxonomy" id="3041258"/>
    <lineage>
        <taxon>Bacteria</taxon>
        <taxon>Pseudomonadati</taxon>
        <taxon>Verrucomicrobiota</taxon>
        <taxon>Opitutia</taxon>
        <taxon>Puniceicoccales</taxon>
        <taxon>Coraliomargaritaceae</taxon>
        <taxon>Thalassobacterium</taxon>
    </lineage>
</organism>
<reference evidence="1 2" key="1">
    <citation type="submission" date="2023-04" db="EMBL/GenBank/DDBJ databases">
        <title>A novel bacteria isolated from coastal sediment.</title>
        <authorList>
            <person name="Liu X.-J."/>
            <person name="Du Z.-J."/>
        </authorList>
    </citation>
    <scope>NUCLEOTIDE SEQUENCE [LARGE SCALE GENOMIC DNA]</scope>
    <source>
        <strain evidence="1 2">SDUM461004</strain>
    </source>
</reference>
<dbReference type="RefSeq" id="WP_308985824.1">
    <property type="nucleotide sequence ID" value="NZ_JARXIC010000022.1"/>
</dbReference>
<dbReference type="EMBL" id="JARXIC010000022">
    <property type="protein sequence ID" value="MDQ8195368.1"/>
    <property type="molecule type" value="Genomic_DNA"/>
</dbReference>
<evidence type="ECO:0000313" key="1">
    <source>
        <dbReference type="EMBL" id="MDQ8195368.1"/>
    </source>
</evidence>
<sequence>MKRFLLLCSLAGLNLFGAPPQAITSESWNLAQIYEASTHVFYGELTKILPEADFKTGVTGVHIHDIDEQELPLEAITWAKAKELTFSVEEGFKGPLSPSLAVYFPDSDPNIWAYIQGAGGDIFLAKPQAPDDILAKLTPGDQGLFFIRYYWGSKLPVIYQARLGQLALDDLAMLRAHKAAAGKRPLQAILEQAEQEQKVAAARQAAQIRQFEDDYYKILRIQELEIRRSLLLDLMTRMGLKGRWSFFEFKERYLEKYGAYIAENEVPSTPIDGIEKLWHDISGELSKIDFILQARASER</sequence>
<dbReference type="Proteomes" id="UP001243717">
    <property type="component" value="Unassembled WGS sequence"/>
</dbReference>
<evidence type="ECO:0000313" key="2">
    <source>
        <dbReference type="Proteomes" id="UP001243717"/>
    </source>
</evidence>
<accession>A0ABU1AP28</accession>
<protein>
    <submittedName>
        <fullName evidence="1">Uncharacterized protein</fullName>
    </submittedName>
</protein>
<keyword evidence="2" id="KW-1185">Reference proteome</keyword>
<gene>
    <name evidence="1" type="ORF">QEH59_13100</name>
</gene>
<comment type="caution">
    <text evidence="1">The sequence shown here is derived from an EMBL/GenBank/DDBJ whole genome shotgun (WGS) entry which is preliminary data.</text>
</comment>